<sequence>MRQVATIGLDIAKSVFQVHGVDAEGGVVIRQKLTRARLLKFFEKLSPCLVGIEACGTAHHWARELIGLGHEVRLMPPSYVKPYVKRQKNDMADAEAICEAVTRPTMRFVPVKSPAQQSVMVLHRTRSILIRQRTQISNAIRSHMAEFGMAAAIGRQGLQSLIEVVEDPADERVPLEARGCLAMLAAQLRLLNEQVLETDRLIRSNARSTEVGRRLMEIPGVGPLLASALVGTIADPRAFKTGRNLAAWIGLVPKQNSSGGKERLGGITKQGDRYLRQMLVVGALAVVRYAVRNGTRRPWLVQLLARRTPKVAAVALANKTARMVWAIMTSGERYREPLAA</sequence>
<dbReference type="NCBIfam" id="NF033542">
    <property type="entry name" value="transpos_IS110"/>
    <property type="match status" value="1"/>
</dbReference>
<dbReference type="Pfam" id="PF02371">
    <property type="entry name" value="Transposase_20"/>
    <property type="match status" value="1"/>
</dbReference>
<dbReference type="RefSeq" id="WP_087138731.1">
    <property type="nucleotide sequence ID" value="NZ_FUIE01000002.1"/>
</dbReference>
<proteinExistence type="predicted"/>
<reference evidence="3 4" key="1">
    <citation type="submission" date="2017-02" db="EMBL/GenBank/DDBJ databases">
        <authorList>
            <person name="Peterson S.W."/>
        </authorList>
    </citation>
    <scope>NUCLEOTIDE SEQUENCE [LARGE SCALE GENOMIC DNA]</scope>
    <source>
        <strain evidence="3 4">3F5N</strain>
    </source>
</reference>
<evidence type="ECO:0000259" key="1">
    <source>
        <dbReference type="Pfam" id="PF01548"/>
    </source>
</evidence>
<dbReference type="Proteomes" id="UP000195766">
    <property type="component" value="Unassembled WGS sequence"/>
</dbReference>
<evidence type="ECO:0000313" key="4">
    <source>
        <dbReference type="Proteomes" id="UP000195766"/>
    </source>
</evidence>
<feature type="domain" description="Transposase IS116/IS110/IS902 C-terminal" evidence="2">
    <location>
        <begin position="213"/>
        <end position="289"/>
    </location>
</feature>
<dbReference type="AlphaFoldDB" id="A0A1R4EQ16"/>
<dbReference type="InterPro" id="IPR047650">
    <property type="entry name" value="Transpos_IS110"/>
</dbReference>
<evidence type="ECO:0000259" key="2">
    <source>
        <dbReference type="Pfam" id="PF02371"/>
    </source>
</evidence>
<gene>
    <name evidence="3" type="ORF">FM111_00180</name>
</gene>
<dbReference type="PANTHER" id="PTHR33055">
    <property type="entry name" value="TRANSPOSASE FOR INSERTION SEQUENCE ELEMENT IS1111A"/>
    <property type="match status" value="1"/>
</dbReference>
<organism evidence="3 4">
    <name type="scientific">Brevundimonas diminuta 3F5N</name>
    <dbReference type="NCBI Taxonomy" id="1255603"/>
    <lineage>
        <taxon>Bacteria</taxon>
        <taxon>Pseudomonadati</taxon>
        <taxon>Pseudomonadota</taxon>
        <taxon>Alphaproteobacteria</taxon>
        <taxon>Caulobacterales</taxon>
        <taxon>Caulobacteraceae</taxon>
        <taxon>Brevundimonas</taxon>
    </lineage>
</organism>
<dbReference type="EMBL" id="FUIE01000002">
    <property type="protein sequence ID" value="SJM45741.1"/>
    <property type="molecule type" value="Genomic_DNA"/>
</dbReference>
<feature type="domain" description="Transposase IS110-like N-terminal" evidence="1">
    <location>
        <begin position="7"/>
        <end position="146"/>
    </location>
</feature>
<accession>A0A1R4EQ16</accession>
<dbReference type="GO" id="GO:0003677">
    <property type="term" value="F:DNA binding"/>
    <property type="evidence" value="ECO:0007669"/>
    <property type="project" value="InterPro"/>
</dbReference>
<dbReference type="Pfam" id="PF01548">
    <property type="entry name" value="DEDD_Tnp_IS110"/>
    <property type="match status" value="1"/>
</dbReference>
<dbReference type="GO" id="GO:0004803">
    <property type="term" value="F:transposase activity"/>
    <property type="evidence" value="ECO:0007669"/>
    <property type="project" value="InterPro"/>
</dbReference>
<evidence type="ECO:0000313" key="3">
    <source>
        <dbReference type="EMBL" id="SJM45741.1"/>
    </source>
</evidence>
<name>A0A1R4EQ16_BREDI</name>
<dbReference type="OrthoDB" id="5289737at2"/>
<protein>
    <submittedName>
        <fullName evidence="3">Mobile element protein</fullName>
    </submittedName>
</protein>
<dbReference type="PANTHER" id="PTHR33055:SF3">
    <property type="entry name" value="PUTATIVE TRANSPOSASE FOR IS117-RELATED"/>
    <property type="match status" value="1"/>
</dbReference>
<dbReference type="InterPro" id="IPR003346">
    <property type="entry name" value="Transposase_20"/>
</dbReference>
<dbReference type="InterPro" id="IPR002525">
    <property type="entry name" value="Transp_IS110-like_N"/>
</dbReference>
<dbReference type="GO" id="GO:0006313">
    <property type="term" value="P:DNA transposition"/>
    <property type="evidence" value="ECO:0007669"/>
    <property type="project" value="InterPro"/>
</dbReference>